<feature type="transmembrane region" description="Helical" evidence="1">
    <location>
        <begin position="59"/>
        <end position="82"/>
    </location>
</feature>
<protein>
    <submittedName>
        <fullName evidence="2">Uncharacterized protein</fullName>
    </submittedName>
</protein>
<keyword evidence="1" id="KW-0812">Transmembrane</keyword>
<comment type="caution">
    <text evidence="2">The sequence shown here is derived from an EMBL/GenBank/DDBJ whole genome shotgun (WGS) entry which is preliminary data.</text>
</comment>
<dbReference type="AlphaFoldDB" id="A0A845LBT1"/>
<dbReference type="OrthoDB" id="2868470at2"/>
<dbReference type="EMBL" id="WXEX01000002">
    <property type="protein sequence ID" value="MZP41975.1"/>
    <property type="molecule type" value="Genomic_DNA"/>
</dbReference>
<evidence type="ECO:0000313" key="3">
    <source>
        <dbReference type="Proteomes" id="UP000471031"/>
    </source>
</evidence>
<gene>
    <name evidence="2" type="ORF">GTO89_02865</name>
</gene>
<proteinExistence type="predicted"/>
<evidence type="ECO:0000256" key="1">
    <source>
        <dbReference type="SAM" id="Phobius"/>
    </source>
</evidence>
<dbReference type="RefSeq" id="WP_161260563.1">
    <property type="nucleotide sequence ID" value="NZ_JAFBDC010000002.1"/>
</dbReference>
<keyword evidence="1" id="KW-1133">Transmembrane helix</keyword>
<evidence type="ECO:0000313" key="2">
    <source>
        <dbReference type="EMBL" id="MZP41975.1"/>
    </source>
</evidence>
<dbReference type="Proteomes" id="UP000471031">
    <property type="component" value="Unassembled WGS sequence"/>
</dbReference>
<feature type="transmembrane region" description="Helical" evidence="1">
    <location>
        <begin position="33"/>
        <end position="53"/>
    </location>
</feature>
<name>A0A845LBT1_HELGE</name>
<organism evidence="2 3">
    <name type="scientific">Heliomicrobium gestii</name>
    <name type="common">Heliobacterium gestii</name>
    <dbReference type="NCBI Taxonomy" id="2699"/>
    <lineage>
        <taxon>Bacteria</taxon>
        <taxon>Bacillati</taxon>
        <taxon>Bacillota</taxon>
        <taxon>Clostridia</taxon>
        <taxon>Eubacteriales</taxon>
        <taxon>Heliobacteriaceae</taxon>
        <taxon>Heliomicrobium</taxon>
    </lineage>
</organism>
<reference evidence="2 3" key="1">
    <citation type="submission" date="2020-01" db="EMBL/GenBank/DDBJ databases">
        <title>Whole genome sequence of Heliobacterium gestii DSM 11169.</title>
        <authorList>
            <person name="Kyndt J.A."/>
            <person name="Meyer T.E."/>
        </authorList>
    </citation>
    <scope>NUCLEOTIDE SEQUENCE [LARGE SCALE GENOMIC DNA]</scope>
    <source>
        <strain evidence="2 3">DSM 11169</strain>
    </source>
</reference>
<sequence length="136" mass="15413">MEGLLWRLADLVNNSHDWILAESARSGLTDKELHFWVIGLLGLALFFLIQTAVRFLSRWGLSAVSFVTSFAVVLATTVAIEVEQKIMGRGRMELMDVVAGVAGFLLFSLIYFLALALWRWLRRLWKGGRDAKRSRS</sequence>
<keyword evidence="1" id="KW-0472">Membrane</keyword>
<keyword evidence="3" id="KW-1185">Reference proteome</keyword>
<accession>A0A845LBT1</accession>
<feature type="transmembrane region" description="Helical" evidence="1">
    <location>
        <begin position="94"/>
        <end position="118"/>
    </location>
</feature>